<dbReference type="InterPro" id="IPR053181">
    <property type="entry name" value="EcdB-like_regulator"/>
</dbReference>
<organism evidence="5 6">
    <name type="scientific">Aspergillus ellipticus CBS 707.79</name>
    <dbReference type="NCBI Taxonomy" id="1448320"/>
    <lineage>
        <taxon>Eukaryota</taxon>
        <taxon>Fungi</taxon>
        <taxon>Dikarya</taxon>
        <taxon>Ascomycota</taxon>
        <taxon>Pezizomycotina</taxon>
        <taxon>Eurotiomycetes</taxon>
        <taxon>Eurotiomycetidae</taxon>
        <taxon>Eurotiales</taxon>
        <taxon>Aspergillaceae</taxon>
        <taxon>Aspergillus</taxon>
        <taxon>Aspergillus subgen. Circumdati</taxon>
    </lineage>
</organism>
<sequence>LVLPKEETDPLLTAFFTEIHPHFPILDPSSFVPRFDHVMFHGAGDDIDRALCCVILALGKLALNRAVHSPGHYSGDPGLEYFGGAYHILTTQWVTSFDFGLPLPCGLVYLAIYLCYIERPLQGWKLIHMASTTLQGMLAQLKPEFVTQEDLDCLGRLCWTCFLIECDTLAEFHLPRSGMEIVIDRMPFPCSTDRIYQDGLPFLAICSIRRLLNRVHRVIYAAEDGPREKSWVGWALSQVPDPAISTMRSLERVCAEFARQLAAWLESLPTSIQPDLSQTIPNGLHDGWLRLRYWSARHIICRPCAIYAATLPDHADVPGYVMKYSEVCVESCRNYIETAVYVLGERTQYTRMTIQESLACAFVLAIASDSHRLSHLVPDISTLLAKVTTATQR</sequence>
<evidence type="ECO:0000256" key="1">
    <source>
        <dbReference type="ARBA" id="ARBA00023015"/>
    </source>
</evidence>
<reference evidence="5 6" key="1">
    <citation type="submission" date="2018-02" db="EMBL/GenBank/DDBJ databases">
        <title>The genomes of Aspergillus section Nigri reveals drivers in fungal speciation.</title>
        <authorList>
            <consortium name="DOE Joint Genome Institute"/>
            <person name="Vesth T.C."/>
            <person name="Nybo J."/>
            <person name="Theobald S."/>
            <person name="Brandl J."/>
            <person name="Frisvad J.C."/>
            <person name="Nielsen K.F."/>
            <person name="Lyhne E.K."/>
            <person name="Kogle M.E."/>
            <person name="Kuo A."/>
            <person name="Riley R."/>
            <person name="Clum A."/>
            <person name="Nolan M."/>
            <person name="Lipzen A."/>
            <person name="Salamov A."/>
            <person name="Henrissat B."/>
            <person name="Wiebenga A."/>
            <person name="De vries R.P."/>
            <person name="Grigoriev I.V."/>
            <person name="Mortensen U.H."/>
            <person name="Andersen M.R."/>
            <person name="Baker S.E."/>
        </authorList>
    </citation>
    <scope>NUCLEOTIDE SEQUENCE [LARGE SCALE GENOMIC DNA]</scope>
    <source>
        <strain evidence="5 6">CBS 707.79</strain>
    </source>
</reference>
<evidence type="ECO:0000259" key="4">
    <source>
        <dbReference type="Pfam" id="PF04082"/>
    </source>
</evidence>
<dbReference type="Pfam" id="PF04082">
    <property type="entry name" value="Fungal_trans"/>
    <property type="match status" value="1"/>
</dbReference>
<evidence type="ECO:0000313" key="6">
    <source>
        <dbReference type="Proteomes" id="UP000247810"/>
    </source>
</evidence>
<proteinExistence type="predicted"/>
<dbReference type="GO" id="GO:0003677">
    <property type="term" value="F:DNA binding"/>
    <property type="evidence" value="ECO:0007669"/>
    <property type="project" value="InterPro"/>
</dbReference>
<dbReference type="GO" id="GO:0008270">
    <property type="term" value="F:zinc ion binding"/>
    <property type="evidence" value="ECO:0007669"/>
    <property type="project" value="InterPro"/>
</dbReference>
<keyword evidence="3" id="KW-0539">Nucleus</keyword>
<dbReference type="InterPro" id="IPR007219">
    <property type="entry name" value="XnlR_reg_dom"/>
</dbReference>
<dbReference type="AlphaFoldDB" id="A0A319D5T4"/>
<feature type="domain" description="Xylanolytic transcriptional activator regulatory" evidence="4">
    <location>
        <begin position="12"/>
        <end position="193"/>
    </location>
</feature>
<dbReference type="Proteomes" id="UP000247810">
    <property type="component" value="Unassembled WGS sequence"/>
</dbReference>
<dbReference type="GO" id="GO:0006351">
    <property type="term" value="P:DNA-templated transcription"/>
    <property type="evidence" value="ECO:0007669"/>
    <property type="project" value="InterPro"/>
</dbReference>
<evidence type="ECO:0000313" key="5">
    <source>
        <dbReference type="EMBL" id="PYH92644.1"/>
    </source>
</evidence>
<accession>A0A319D5T4</accession>
<dbReference type="OrthoDB" id="4685598at2759"/>
<gene>
    <name evidence="5" type="ORF">BO71DRAFT_456673</name>
</gene>
<evidence type="ECO:0000256" key="3">
    <source>
        <dbReference type="ARBA" id="ARBA00023242"/>
    </source>
</evidence>
<evidence type="ECO:0000256" key="2">
    <source>
        <dbReference type="ARBA" id="ARBA00023163"/>
    </source>
</evidence>
<feature type="non-terminal residue" evidence="5">
    <location>
        <position position="1"/>
    </location>
</feature>
<keyword evidence="6" id="KW-1185">Reference proteome</keyword>
<dbReference type="CDD" id="cd12148">
    <property type="entry name" value="fungal_TF_MHR"/>
    <property type="match status" value="1"/>
</dbReference>
<keyword evidence="1" id="KW-0805">Transcription regulation</keyword>
<protein>
    <recommendedName>
        <fullName evidence="4">Xylanolytic transcriptional activator regulatory domain-containing protein</fullName>
    </recommendedName>
</protein>
<name>A0A319D5T4_9EURO</name>
<dbReference type="EMBL" id="KZ825911">
    <property type="protein sequence ID" value="PYH92644.1"/>
    <property type="molecule type" value="Genomic_DNA"/>
</dbReference>
<dbReference type="PANTHER" id="PTHR47785">
    <property type="entry name" value="ZN(II)2CYS6 TRANSCRIPTION FACTOR (EUROFUNG)-RELATED-RELATED"/>
    <property type="match status" value="1"/>
</dbReference>
<dbReference type="VEuPathDB" id="FungiDB:BO71DRAFT_456673"/>
<keyword evidence="2" id="KW-0804">Transcription</keyword>